<dbReference type="OrthoDB" id="9759676at2"/>
<accession>A0A327M539</accession>
<protein>
    <submittedName>
        <fullName evidence="1">Uncharacterized protein</fullName>
    </submittedName>
</protein>
<evidence type="ECO:0000313" key="1">
    <source>
        <dbReference type="EMBL" id="RAI55178.1"/>
    </source>
</evidence>
<name>A0A327M539_9PROT</name>
<comment type="caution">
    <text evidence="1">The sequence shown here is derived from an EMBL/GenBank/DDBJ whole genome shotgun (WGS) entry which is preliminary data.</text>
</comment>
<dbReference type="AlphaFoldDB" id="A0A327M539"/>
<evidence type="ECO:0000313" key="2">
    <source>
        <dbReference type="Proteomes" id="UP000249065"/>
    </source>
</evidence>
<organism evidence="1 2">
    <name type="scientific">Roseicella frigidaeris</name>
    <dbReference type="NCBI Taxonomy" id="2230885"/>
    <lineage>
        <taxon>Bacteria</taxon>
        <taxon>Pseudomonadati</taxon>
        <taxon>Pseudomonadota</taxon>
        <taxon>Alphaproteobacteria</taxon>
        <taxon>Acetobacterales</taxon>
        <taxon>Roseomonadaceae</taxon>
        <taxon>Roseicella</taxon>
    </lineage>
</organism>
<dbReference type="Proteomes" id="UP000249065">
    <property type="component" value="Unassembled WGS sequence"/>
</dbReference>
<keyword evidence="2" id="KW-1185">Reference proteome</keyword>
<proteinExistence type="predicted"/>
<reference evidence="2" key="1">
    <citation type="submission" date="2018-06" db="EMBL/GenBank/DDBJ databases">
        <authorList>
            <person name="Khan S.A."/>
        </authorList>
    </citation>
    <scope>NUCLEOTIDE SEQUENCE [LARGE SCALE GENOMIC DNA]</scope>
    <source>
        <strain evidence="2">DB-1506</strain>
    </source>
</reference>
<dbReference type="EMBL" id="QLIX01000037">
    <property type="protein sequence ID" value="RAI55178.1"/>
    <property type="molecule type" value="Genomic_DNA"/>
</dbReference>
<gene>
    <name evidence="1" type="ORF">DOO78_24845</name>
</gene>
<sequence length="107" mass="10878">MSITTLPLGRRLANREAEGRKIGAFEGVPAMGLDGLGSASHGPEAMLAVLAVVGAAGLGWCSRSPGPSCGTGAPIVIKRRLALGGWAWGRGRSSRRSRAPRSARGSG</sequence>